<accession>A0A940Y7Q1</accession>
<dbReference type="RefSeq" id="WP_210852717.1">
    <property type="nucleotide sequence ID" value="NZ_JAGQDD010000003.1"/>
</dbReference>
<comment type="caution">
    <text evidence="1">The sequence shown here is derived from an EMBL/GenBank/DDBJ whole genome shotgun (WGS) entry which is preliminary data.</text>
</comment>
<dbReference type="AlphaFoldDB" id="A0A940Y7Q1"/>
<protein>
    <submittedName>
        <fullName evidence="1">Uncharacterized protein</fullName>
    </submittedName>
</protein>
<reference evidence="1 2" key="1">
    <citation type="submission" date="2021-04" db="EMBL/GenBank/DDBJ databases">
        <title>The genome sequence of Ideonella sp. 3Y2.</title>
        <authorList>
            <person name="Liu Y."/>
        </authorList>
    </citation>
    <scope>NUCLEOTIDE SEQUENCE [LARGE SCALE GENOMIC DNA]</scope>
    <source>
        <strain evidence="1 2">3Y2</strain>
    </source>
</reference>
<sequence>MTATFDLPAADADATDFGRQLGSLRHQLQLARLSPDAQRQARQLAALDAGLRVLSARADLLRLRQELQPLPTERLEPWPLLQQAWQEQAPMAALLGVQAQFRPHADPRALGALYGSGRWLRRLLSECIESAMVNAPGCPIEMEHRPVGSHTQIVLLGTRAFTTDHDGPARDLAEAIARAHGGELRIEQDDDTRDLIVELPTGAPFQADASGAQLQAARFAQDLAALQERARRRTGAPIGDER</sequence>
<proteinExistence type="predicted"/>
<evidence type="ECO:0000313" key="2">
    <source>
        <dbReference type="Proteomes" id="UP000676246"/>
    </source>
</evidence>
<keyword evidence="2" id="KW-1185">Reference proteome</keyword>
<evidence type="ECO:0000313" key="1">
    <source>
        <dbReference type="EMBL" id="MBQ0930201.1"/>
    </source>
</evidence>
<gene>
    <name evidence="1" type="ORF">KAK03_06835</name>
</gene>
<dbReference type="EMBL" id="JAGQDD010000003">
    <property type="protein sequence ID" value="MBQ0930201.1"/>
    <property type="molecule type" value="Genomic_DNA"/>
</dbReference>
<organism evidence="1 2">
    <name type="scientific">Ideonella alba</name>
    <dbReference type="NCBI Taxonomy" id="2824118"/>
    <lineage>
        <taxon>Bacteria</taxon>
        <taxon>Pseudomonadati</taxon>
        <taxon>Pseudomonadota</taxon>
        <taxon>Betaproteobacteria</taxon>
        <taxon>Burkholderiales</taxon>
        <taxon>Sphaerotilaceae</taxon>
        <taxon>Ideonella</taxon>
    </lineage>
</organism>
<name>A0A940Y7Q1_9BURK</name>
<dbReference type="Proteomes" id="UP000676246">
    <property type="component" value="Unassembled WGS sequence"/>
</dbReference>